<dbReference type="CDD" id="cd04413">
    <property type="entry name" value="NDPk_I"/>
    <property type="match status" value="1"/>
</dbReference>
<evidence type="ECO:0000256" key="17">
    <source>
        <dbReference type="RuleBase" id="RU004013"/>
    </source>
</evidence>
<feature type="binding site" evidence="14 15">
    <location>
        <position position="104"/>
    </location>
    <ligand>
        <name>ATP</name>
        <dbReference type="ChEBI" id="CHEBI:30616"/>
    </ligand>
</feature>
<dbReference type="PANTHER" id="PTHR46161:SF3">
    <property type="entry name" value="NUCLEOSIDE DIPHOSPHATE KINASE DDB_G0292928-RELATED"/>
    <property type="match status" value="1"/>
</dbReference>
<evidence type="ECO:0000256" key="11">
    <source>
        <dbReference type="ARBA" id="ARBA00022840"/>
    </source>
</evidence>
<dbReference type="PROSITE" id="PS51374">
    <property type="entry name" value="NDPK_LIKE"/>
    <property type="match status" value="1"/>
</dbReference>
<accession>A0A1G8KW37</accession>
<feature type="binding site" evidence="14 15">
    <location>
        <position position="59"/>
    </location>
    <ligand>
        <name>ATP</name>
        <dbReference type="ChEBI" id="CHEBI:30616"/>
    </ligand>
</feature>
<dbReference type="SMART" id="SM00562">
    <property type="entry name" value="NDK"/>
    <property type="match status" value="1"/>
</dbReference>
<feature type="binding site" evidence="14 15">
    <location>
        <position position="114"/>
    </location>
    <ligand>
        <name>ATP</name>
        <dbReference type="ChEBI" id="CHEBI:30616"/>
    </ligand>
</feature>
<evidence type="ECO:0000256" key="5">
    <source>
        <dbReference type="ARBA" id="ARBA00022490"/>
    </source>
</evidence>
<evidence type="ECO:0000256" key="1">
    <source>
        <dbReference type="ARBA" id="ARBA00004496"/>
    </source>
</evidence>
<evidence type="ECO:0000256" key="15">
    <source>
        <dbReference type="PROSITE-ProRule" id="PRU00706"/>
    </source>
</evidence>
<evidence type="ECO:0000256" key="8">
    <source>
        <dbReference type="ARBA" id="ARBA00022723"/>
    </source>
</evidence>
<dbReference type="GO" id="GO:0006183">
    <property type="term" value="P:GTP biosynthetic process"/>
    <property type="evidence" value="ECO:0007669"/>
    <property type="project" value="UniProtKB-UniRule"/>
</dbReference>
<keyword evidence="5 14" id="KW-0963">Cytoplasm</keyword>
<dbReference type="InterPro" id="IPR036850">
    <property type="entry name" value="NDK-like_dom_sf"/>
</dbReference>
<dbReference type="PROSITE" id="PS00469">
    <property type="entry name" value="NDPK"/>
    <property type="match status" value="1"/>
</dbReference>
<keyword evidence="8 14" id="KW-0479">Metal-binding</keyword>
<protein>
    <recommendedName>
        <fullName evidence="4 14">Nucleoside diphosphate kinase</fullName>
        <shortName evidence="14">NDK</shortName>
        <shortName evidence="14">NDP kinase</shortName>
        <ecNumber evidence="3 14">2.7.4.6</ecNumber>
    </recommendedName>
    <alternativeName>
        <fullName evidence="14">Nucleoside-2-P kinase</fullName>
    </alternativeName>
</protein>
<dbReference type="SUPFAM" id="SSF54919">
    <property type="entry name" value="Nucleoside diphosphate kinase, NDK"/>
    <property type="match status" value="1"/>
</dbReference>
<comment type="function">
    <text evidence="14">Major role in the synthesis of nucleoside triphosphates other than ATP. The ATP gamma phosphate is transferred to the NDP beta phosphate via a ping-pong mechanism, using a phosphorylated active-site intermediate.</text>
</comment>
<dbReference type="GO" id="GO:0004550">
    <property type="term" value="F:nucleoside diphosphate kinase activity"/>
    <property type="evidence" value="ECO:0007669"/>
    <property type="project" value="UniProtKB-UniRule"/>
</dbReference>
<dbReference type="Gene3D" id="3.30.70.141">
    <property type="entry name" value="Nucleoside diphosphate kinase-like domain"/>
    <property type="match status" value="1"/>
</dbReference>
<dbReference type="EMBL" id="FNDG01000017">
    <property type="protein sequence ID" value="SDI47602.1"/>
    <property type="molecule type" value="Genomic_DNA"/>
</dbReference>
<evidence type="ECO:0000256" key="10">
    <source>
        <dbReference type="ARBA" id="ARBA00022777"/>
    </source>
</evidence>
<keyword evidence="7 14" id="KW-0808">Transferase</keyword>
<keyword evidence="6 14" id="KW-0597">Phosphoprotein</keyword>
<evidence type="ECO:0000259" key="18">
    <source>
        <dbReference type="SMART" id="SM00562"/>
    </source>
</evidence>
<dbReference type="PRINTS" id="PR01243">
    <property type="entry name" value="NUCDPKINASE"/>
</dbReference>
<dbReference type="InterPro" id="IPR023005">
    <property type="entry name" value="Nucleoside_diP_kinase_AS"/>
</dbReference>
<dbReference type="InterPro" id="IPR001564">
    <property type="entry name" value="Nucleoside_diP_kinase"/>
</dbReference>
<evidence type="ECO:0000256" key="7">
    <source>
        <dbReference type="ARBA" id="ARBA00022679"/>
    </source>
</evidence>
<keyword evidence="9 14" id="KW-0547">Nucleotide-binding</keyword>
<dbReference type="FunFam" id="3.30.70.141:FF:000001">
    <property type="entry name" value="Nucleoside diphosphate kinase"/>
    <property type="match status" value="1"/>
</dbReference>
<sequence length="143" mass="15465">MAVQRTFSIIKPDAVAKNVIGKITTRFEDAGLRIVASKQLQLSEREAAGFYAEHSERGFFKDLVAFMTSGPVIVQVLEGENAIAKNRELMGATNPKEAAAGTIRADFAVSIDENAVHGSDSEASAAREIAYFFSATEVNARIR</sequence>
<comment type="similarity">
    <text evidence="2 14 15 16">Belongs to the NDK family.</text>
</comment>
<dbReference type="NCBIfam" id="NF001908">
    <property type="entry name" value="PRK00668.1"/>
    <property type="match status" value="1"/>
</dbReference>
<keyword evidence="12 14" id="KW-0460">Magnesium</keyword>
<comment type="subcellular location">
    <subcellularLocation>
        <location evidence="1 14">Cytoplasm</location>
    </subcellularLocation>
</comment>
<evidence type="ECO:0000256" key="12">
    <source>
        <dbReference type="ARBA" id="ARBA00022842"/>
    </source>
</evidence>
<evidence type="ECO:0000256" key="4">
    <source>
        <dbReference type="ARBA" id="ARBA00017632"/>
    </source>
</evidence>
<dbReference type="Proteomes" id="UP000198606">
    <property type="component" value="Unassembled WGS sequence"/>
</dbReference>
<evidence type="ECO:0000313" key="19">
    <source>
        <dbReference type="EMBL" id="SDI47602.1"/>
    </source>
</evidence>
<evidence type="ECO:0000256" key="14">
    <source>
        <dbReference type="HAMAP-Rule" id="MF_00451"/>
    </source>
</evidence>
<feature type="active site" description="Pros-phosphohistidine intermediate" evidence="14 15">
    <location>
        <position position="117"/>
    </location>
</feature>
<dbReference type="PANTHER" id="PTHR46161">
    <property type="entry name" value="NUCLEOSIDE DIPHOSPHATE KINASE"/>
    <property type="match status" value="1"/>
</dbReference>
<dbReference type="GO" id="GO:0005737">
    <property type="term" value="C:cytoplasm"/>
    <property type="evidence" value="ECO:0007669"/>
    <property type="project" value="UniProtKB-SubCell"/>
</dbReference>
<dbReference type="STRING" id="29435.SAMN05216588_117123"/>
<dbReference type="GO" id="GO:0006241">
    <property type="term" value="P:CTP biosynthetic process"/>
    <property type="evidence" value="ECO:0007669"/>
    <property type="project" value="UniProtKB-UniRule"/>
</dbReference>
<evidence type="ECO:0000256" key="3">
    <source>
        <dbReference type="ARBA" id="ARBA00012966"/>
    </source>
</evidence>
<dbReference type="RefSeq" id="WP_084307673.1">
    <property type="nucleotide sequence ID" value="NZ_FNDG01000017.1"/>
</dbReference>
<dbReference type="InterPro" id="IPR034907">
    <property type="entry name" value="NDK-like_dom"/>
</dbReference>
<dbReference type="Pfam" id="PF00334">
    <property type="entry name" value="NDK"/>
    <property type="match status" value="1"/>
</dbReference>
<proteinExistence type="inferred from homology"/>
<feature type="binding site" evidence="14 15">
    <location>
        <position position="93"/>
    </location>
    <ligand>
        <name>ATP</name>
        <dbReference type="ChEBI" id="CHEBI:30616"/>
    </ligand>
</feature>
<dbReference type="GO" id="GO:0006228">
    <property type="term" value="P:UTP biosynthetic process"/>
    <property type="evidence" value="ECO:0007669"/>
    <property type="project" value="UniProtKB-UniRule"/>
</dbReference>
<evidence type="ECO:0000256" key="16">
    <source>
        <dbReference type="RuleBase" id="RU004011"/>
    </source>
</evidence>
<comment type="subunit">
    <text evidence="14">Homotetramer.</text>
</comment>
<feature type="binding site" evidence="14 15">
    <location>
        <position position="87"/>
    </location>
    <ligand>
        <name>ATP</name>
        <dbReference type="ChEBI" id="CHEBI:30616"/>
    </ligand>
</feature>
<comment type="catalytic activity">
    <reaction evidence="14 17">
        <text>a 2'-deoxyribonucleoside 5'-diphosphate + ATP = a 2'-deoxyribonucleoside 5'-triphosphate + ADP</text>
        <dbReference type="Rhea" id="RHEA:44640"/>
        <dbReference type="ChEBI" id="CHEBI:30616"/>
        <dbReference type="ChEBI" id="CHEBI:61560"/>
        <dbReference type="ChEBI" id="CHEBI:73316"/>
        <dbReference type="ChEBI" id="CHEBI:456216"/>
        <dbReference type="EC" id="2.7.4.6"/>
    </reaction>
</comment>
<evidence type="ECO:0000256" key="6">
    <source>
        <dbReference type="ARBA" id="ARBA00022553"/>
    </source>
</evidence>
<comment type="cofactor">
    <cofactor evidence="14">
        <name>Mg(2+)</name>
        <dbReference type="ChEBI" id="CHEBI:18420"/>
    </cofactor>
</comment>
<evidence type="ECO:0000313" key="20">
    <source>
        <dbReference type="Proteomes" id="UP000198606"/>
    </source>
</evidence>
<evidence type="ECO:0000256" key="9">
    <source>
        <dbReference type="ARBA" id="ARBA00022741"/>
    </source>
</evidence>
<evidence type="ECO:0000256" key="13">
    <source>
        <dbReference type="ARBA" id="ARBA00023080"/>
    </source>
</evidence>
<dbReference type="AlphaFoldDB" id="A0A1G8KW37"/>
<gene>
    <name evidence="14" type="primary">ndk</name>
    <name evidence="19" type="ORF">SAMN05216588_117123</name>
</gene>
<keyword evidence="11 14" id="KW-0067">ATP-binding</keyword>
<keyword evidence="10 14" id="KW-0418">Kinase</keyword>
<reference evidence="19 20" key="1">
    <citation type="submission" date="2016-10" db="EMBL/GenBank/DDBJ databases">
        <authorList>
            <person name="de Groot N.N."/>
        </authorList>
    </citation>
    <scope>NUCLEOTIDE SEQUENCE [LARGE SCALE GENOMIC DNA]</scope>
    <source>
        <strain evidence="19 20">LMG 18387</strain>
    </source>
</reference>
<feature type="binding site" evidence="14 15">
    <location>
        <position position="11"/>
    </location>
    <ligand>
        <name>ATP</name>
        <dbReference type="ChEBI" id="CHEBI:30616"/>
    </ligand>
</feature>
<evidence type="ECO:0000256" key="2">
    <source>
        <dbReference type="ARBA" id="ARBA00008142"/>
    </source>
</evidence>
<name>A0A1G8KW37_9GAMM</name>
<keyword evidence="13 14" id="KW-0546">Nucleotide metabolism</keyword>
<dbReference type="HAMAP" id="MF_00451">
    <property type="entry name" value="NDP_kinase"/>
    <property type="match status" value="1"/>
</dbReference>
<dbReference type="EC" id="2.7.4.6" evidence="3 14"/>
<dbReference type="GO" id="GO:0046872">
    <property type="term" value="F:metal ion binding"/>
    <property type="evidence" value="ECO:0007669"/>
    <property type="project" value="UniProtKB-KW"/>
</dbReference>
<organism evidence="19 20">
    <name type="scientific">Phytopseudomonas flavescens</name>
    <dbReference type="NCBI Taxonomy" id="29435"/>
    <lineage>
        <taxon>Bacteria</taxon>
        <taxon>Pseudomonadati</taxon>
        <taxon>Pseudomonadota</taxon>
        <taxon>Gammaproteobacteria</taxon>
        <taxon>Pseudomonadales</taxon>
        <taxon>Pseudomonadaceae</taxon>
        <taxon>Phytopseudomonas</taxon>
    </lineage>
</organism>
<dbReference type="GO" id="GO:0005524">
    <property type="term" value="F:ATP binding"/>
    <property type="evidence" value="ECO:0007669"/>
    <property type="project" value="UniProtKB-UniRule"/>
</dbReference>
<feature type="domain" description="Nucleoside diphosphate kinase-like" evidence="18">
    <location>
        <begin position="3"/>
        <end position="140"/>
    </location>
</feature>
<comment type="catalytic activity">
    <reaction evidence="14">
        <text>a ribonucleoside 5'-diphosphate + ATP = a ribonucleoside 5'-triphosphate + ADP</text>
        <dbReference type="Rhea" id="RHEA:18113"/>
        <dbReference type="ChEBI" id="CHEBI:30616"/>
        <dbReference type="ChEBI" id="CHEBI:57930"/>
        <dbReference type="ChEBI" id="CHEBI:61557"/>
        <dbReference type="ChEBI" id="CHEBI:456216"/>
        <dbReference type="EC" id="2.7.4.6"/>
    </reaction>
</comment>